<organism evidence="2 4">
    <name type="scientific">Caldimonas thermodepolymerans</name>
    <dbReference type="NCBI Taxonomy" id="215580"/>
    <lineage>
        <taxon>Bacteria</taxon>
        <taxon>Pseudomonadati</taxon>
        <taxon>Pseudomonadota</taxon>
        <taxon>Betaproteobacteria</taxon>
        <taxon>Burkholderiales</taxon>
        <taxon>Sphaerotilaceae</taxon>
        <taxon>Caldimonas</taxon>
    </lineage>
</organism>
<protein>
    <recommendedName>
        <fullName evidence="6">Autotransporter outer membrane beta-barrel domain-containing protein</fullName>
    </recommendedName>
</protein>
<dbReference type="EMBL" id="PSNY01000013">
    <property type="protein sequence ID" value="PPE69340.1"/>
    <property type="molecule type" value="Genomic_DNA"/>
</dbReference>
<dbReference type="AlphaFoldDB" id="A0A2S5T2Y2"/>
<evidence type="ECO:0000313" key="3">
    <source>
        <dbReference type="EMBL" id="TCP04125.1"/>
    </source>
</evidence>
<accession>A0A2S5T2Y2</accession>
<comment type="caution">
    <text evidence="2">The sequence shown here is derived from an EMBL/GenBank/DDBJ whole genome shotgun (WGS) entry which is preliminary data.</text>
</comment>
<evidence type="ECO:0000313" key="2">
    <source>
        <dbReference type="EMBL" id="PPE69340.1"/>
    </source>
</evidence>
<dbReference type="RefSeq" id="WP_104358073.1">
    <property type="nucleotide sequence ID" value="NZ_CALFFA010000048.1"/>
</dbReference>
<keyword evidence="1" id="KW-0732">Signal</keyword>
<keyword evidence="4" id="KW-1185">Reference proteome</keyword>
<reference evidence="2 4" key="1">
    <citation type="submission" date="2018-02" db="EMBL/GenBank/DDBJ databases">
        <title>Reclassifiation of [Polyangium] brachysporum DSM 7029 as Guopingzhaonella breviflexa gen. nov., sp. nov., a member of the family Comamonadaceae.</title>
        <authorList>
            <person name="Tang B."/>
        </authorList>
    </citation>
    <scope>NUCLEOTIDE SEQUENCE [LARGE SCALE GENOMIC DNA]</scope>
    <source>
        <strain evidence="2 4">DSM 15344</strain>
    </source>
</reference>
<dbReference type="EMBL" id="SLXF01000011">
    <property type="protein sequence ID" value="TCP04125.1"/>
    <property type="molecule type" value="Genomic_DNA"/>
</dbReference>
<proteinExistence type="predicted"/>
<feature type="signal peptide" evidence="1">
    <location>
        <begin position="1"/>
        <end position="28"/>
    </location>
</feature>
<dbReference type="Proteomes" id="UP000294772">
    <property type="component" value="Unassembled WGS sequence"/>
</dbReference>
<evidence type="ECO:0000256" key="1">
    <source>
        <dbReference type="SAM" id="SignalP"/>
    </source>
</evidence>
<gene>
    <name evidence="2" type="ORF">C1702_12655</name>
    <name evidence="3" type="ORF">EV676_11126</name>
</gene>
<sequence>MNAAFGFRPHLSRLALACATCCAGAAPAADYTWTGAAGSSNSFWDLASNWSPALPSGADARLLLGAYDTTLRSGVFDVGSVHGSRQLLVQGGELILNASGSSLGTLHFAGGTIKAPGG</sequence>
<evidence type="ECO:0000313" key="4">
    <source>
        <dbReference type="Proteomes" id="UP000239406"/>
    </source>
</evidence>
<evidence type="ECO:0008006" key="6">
    <source>
        <dbReference type="Google" id="ProtNLM"/>
    </source>
</evidence>
<reference evidence="3 5" key="2">
    <citation type="submission" date="2019-03" db="EMBL/GenBank/DDBJ databases">
        <title>Genomic Encyclopedia of Type Strains, Phase IV (KMG-IV): sequencing the most valuable type-strain genomes for metagenomic binning, comparative biology and taxonomic classification.</title>
        <authorList>
            <person name="Goeker M."/>
        </authorList>
    </citation>
    <scope>NUCLEOTIDE SEQUENCE [LARGE SCALE GENOMIC DNA]</scope>
    <source>
        <strain evidence="3 5">DSM 15264</strain>
    </source>
</reference>
<evidence type="ECO:0000313" key="5">
    <source>
        <dbReference type="Proteomes" id="UP000294772"/>
    </source>
</evidence>
<feature type="chain" id="PRO_5040584295" description="Autotransporter outer membrane beta-barrel domain-containing protein" evidence="1">
    <location>
        <begin position="29"/>
        <end position="118"/>
    </location>
</feature>
<dbReference type="Proteomes" id="UP000239406">
    <property type="component" value="Unassembled WGS sequence"/>
</dbReference>
<name>A0A2S5T2Y2_9BURK</name>